<organism evidence="1 2">
    <name type="scientific">Dolichospermum flos-aquae CCAP 1403/13F</name>
    <dbReference type="NCBI Taxonomy" id="315271"/>
    <lineage>
        <taxon>Bacteria</taxon>
        <taxon>Bacillati</taxon>
        <taxon>Cyanobacteriota</taxon>
        <taxon>Cyanophyceae</taxon>
        <taxon>Nostocales</taxon>
        <taxon>Aphanizomenonaceae</taxon>
        <taxon>Dolichospermum</taxon>
    </lineage>
</organism>
<dbReference type="RefSeq" id="WP_168694934.1">
    <property type="nucleotide sequence ID" value="NZ_CP051206.1"/>
</dbReference>
<protein>
    <submittedName>
        <fullName evidence="1">Uncharacterized protein</fullName>
    </submittedName>
</protein>
<gene>
    <name evidence="1" type="ORF">HGD76_03135</name>
</gene>
<dbReference type="Proteomes" id="UP000502433">
    <property type="component" value="Chromosome"/>
</dbReference>
<dbReference type="EMBL" id="CP051206">
    <property type="protein sequence ID" value="QJB43365.1"/>
    <property type="molecule type" value="Genomic_DNA"/>
</dbReference>
<proteinExistence type="predicted"/>
<reference evidence="1 2" key="1">
    <citation type="submission" date="2020-04" db="EMBL/GenBank/DDBJ databases">
        <title>Genome-Wide Identification of 5-Methylcytosine Sites in Bacterial Genomes By High-Throughput Sequencing of MspJI Restriction Fragments.</title>
        <authorList>
            <person name="Wu V."/>
        </authorList>
    </citation>
    <scope>NUCLEOTIDE SEQUENCE [LARGE SCALE GENOMIC DNA]</scope>
    <source>
        <strain evidence="1 2">CCAP 1403/13f</strain>
    </source>
</reference>
<sequence length="96" mass="11163">MNRKEYKYCENLNSCYHSHYITSTVTSQELERINCLCRLYLRFKDTLALRLPGNPVKSAADSQKAIEENFNAEIILDLRECCRKLKVSPKAIFLST</sequence>
<dbReference type="AlphaFoldDB" id="A0A6H2BUV7"/>
<dbReference type="KEGG" id="dfs:HGD76_03135"/>
<accession>A0A6H2BUV7</accession>
<reference evidence="1 2" key="2">
    <citation type="submission" date="2020-04" db="EMBL/GenBank/DDBJ databases">
        <authorList>
            <person name="Fomenkov A."/>
            <person name="Anton B.P."/>
            <person name="Roberts R.J."/>
        </authorList>
    </citation>
    <scope>NUCLEOTIDE SEQUENCE [LARGE SCALE GENOMIC DNA]</scope>
    <source>
        <strain evidence="1 2">CCAP 1403/13f</strain>
    </source>
</reference>
<evidence type="ECO:0000313" key="1">
    <source>
        <dbReference type="EMBL" id="QJB43365.1"/>
    </source>
</evidence>
<name>A0A6H2BUV7_DOLFA</name>
<evidence type="ECO:0000313" key="2">
    <source>
        <dbReference type="Proteomes" id="UP000502433"/>
    </source>
</evidence>